<evidence type="ECO:0000313" key="1">
    <source>
        <dbReference type="EMBL" id="CAF4177925.1"/>
    </source>
</evidence>
<dbReference type="AlphaFoldDB" id="A0A820AL86"/>
<feature type="non-terminal residue" evidence="1">
    <location>
        <position position="1"/>
    </location>
</feature>
<dbReference type="EMBL" id="CAJOAZ010008128">
    <property type="protein sequence ID" value="CAF4177925.1"/>
    <property type="molecule type" value="Genomic_DNA"/>
</dbReference>
<dbReference type="Gene3D" id="2.40.10.500">
    <property type="match status" value="1"/>
</dbReference>
<organism evidence="1 2">
    <name type="scientific">Adineta steineri</name>
    <dbReference type="NCBI Taxonomy" id="433720"/>
    <lineage>
        <taxon>Eukaryota</taxon>
        <taxon>Metazoa</taxon>
        <taxon>Spiralia</taxon>
        <taxon>Gnathifera</taxon>
        <taxon>Rotifera</taxon>
        <taxon>Eurotatoria</taxon>
        <taxon>Bdelloidea</taxon>
        <taxon>Adinetida</taxon>
        <taxon>Adinetidae</taxon>
        <taxon>Adineta</taxon>
    </lineage>
</organism>
<evidence type="ECO:0000313" key="2">
    <source>
        <dbReference type="Proteomes" id="UP000663844"/>
    </source>
</evidence>
<accession>A0A820AL86</accession>
<protein>
    <submittedName>
        <fullName evidence="1">Uncharacterized protein</fullName>
    </submittedName>
</protein>
<dbReference type="Proteomes" id="UP000663844">
    <property type="component" value="Unassembled WGS sequence"/>
</dbReference>
<proteinExistence type="predicted"/>
<reference evidence="1" key="1">
    <citation type="submission" date="2021-02" db="EMBL/GenBank/DDBJ databases">
        <authorList>
            <person name="Nowell W R."/>
        </authorList>
    </citation>
    <scope>NUCLEOTIDE SEQUENCE</scope>
</reference>
<sequence>NLYVADTDNDRVVMYCVNSTVGIVVAEDNNSVPSLQKPVAVAFDSDLNLYLVSTDSDQVVKLSRI</sequence>
<comment type="caution">
    <text evidence="1">The sequence shown here is derived from an EMBL/GenBank/DDBJ whole genome shotgun (WGS) entry which is preliminary data.</text>
</comment>
<dbReference type="SUPFAM" id="SSF63829">
    <property type="entry name" value="Calcium-dependent phosphotriesterase"/>
    <property type="match status" value="1"/>
</dbReference>
<gene>
    <name evidence="1" type="ORF">OXD698_LOCUS39555</name>
</gene>
<name>A0A820AL86_9BILA</name>